<gene>
    <name evidence="2" type="ORF">BSL78_04612</name>
</gene>
<evidence type="ECO:0000256" key="1">
    <source>
        <dbReference type="SAM" id="MobiDB-lite"/>
    </source>
</evidence>
<reference evidence="2 3" key="1">
    <citation type="journal article" date="2017" name="PLoS Biol.">
        <title>The sea cucumber genome provides insights into morphological evolution and visceral regeneration.</title>
        <authorList>
            <person name="Zhang X."/>
            <person name="Sun L."/>
            <person name="Yuan J."/>
            <person name="Sun Y."/>
            <person name="Gao Y."/>
            <person name="Zhang L."/>
            <person name="Li S."/>
            <person name="Dai H."/>
            <person name="Hamel J.F."/>
            <person name="Liu C."/>
            <person name="Yu Y."/>
            <person name="Liu S."/>
            <person name="Lin W."/>
            <person name="Guo K."/>
            <person name="Jin S."/>
            <person name="Xu P."/>
            <person name="Storey K.B."/>
            <person name="Huan P."/>
            <person name="Zhang T."/>
            <person name="Zhou Y."/>
            <person name="Zhang J."/>
            <person name="Lin C."/>
            <person name="Li X."/>
            <person name="Xing L."/>
            <person name="Huo D."/>
            <person name="Sun M."/>
            <person name="Wang L."/>
            <person name="Mercier A."/>
            <person name="Li F."/>
            <person name="Yang H."/>
            <person name="Xiang J."/>
        </authorList>
    </citation>
    <scope>NUCLEOTIDE SEQUENCE [LARGE SCALE GENOMIC DNA]</scope>
    <source>
        <strain evidence="2">Shaxun</strain>
        <tissue evidence="2">Muscle</tissue>
    </source>
</reference>
<evidence type="ECO:0000313" key="2">
    <source>
        <dbReference type="EMBL" id="PIK58479.1"/>
    </source>
</evidence>
<sequence length="415" mass="47494">MQPFSHVHGQAKFKRGHKILWNDGTEVTEKIPFDGVPYVLLGSKTMDCMYGPDRCKSLKAKKNLADGELSKKRKKRGESRKVDCPAQIYLREIHKFPEFKIPFNSQYNRRVTSKGLRKALEDDLDIGERRIYVALPRLRAHQGHSVGKESEEKFPLDPRVRDKIFDMVFREIYNTSRLQEEAYDYVKNELFKDREPPPMTNRRYFPTTRVIKSHCYQARLRMRNQGMNAPLPKVPERTRKPGPPKKGHGSGPSKGRGDEGNVAAHSLLLLDQPIREEEVDTTATALQESADGSTDNLGQIDNMILGKEDMDFDFPQKQQCLTLLSHLKDLTEATSEDDKDTLAEVKGHLLEAVNKLHGPLMIATQITESSMKKRKLHDEMEEEASADQIIPIRFQKDPTTNKHLVIIDEAAWPDL</sequence>
<dbReference type="EMBL" id="MRZV01000112">
    <property type="protein sequence ID" value="PIK58479.1"/>
    <property type="molecule type" value="Genomic_DNA"/>
</dbReference>
<dbReference type="InterPro" id="IPR029309">
    <property type="entry name" value="CaRF"/>
</dbReference>
<dbReference type="Pfam" id="PF15299">
    <property type="entry name" value="ALS2CR8"/>
    <property type="match status" value="1"/>
</dbReference>
<dbReference type="Proteomes" id="UP000230750">
    <property type="component" value="Unassembled WGS sequence"/>
</dbReference>
<keyword evidence="3" id="KW-1185">Reference proteome</keyword>
<name>A0A2G8LDY2_STIJA</name>
<comment type="caution">
    <text evidence="2">The sequence shown here is derived from an EMBL/GenBank/DDBJ whole genome shotgun (WGS) entry which is preliminary data.</text>
</comment>
<accession>A0A2G8LDY2</accession>
<dbReference type="GO" id="GO:0003700">
    <property type="term" value="F:DNA-binding transcription factor activity"/>
    <property type="evidence" value="ECO:0007669"/>
    <property type="project" value="InterPro"/>
</dbReference>
<evidence type="ECO:0000313" key="3">
    <source>
        <dbReference type="Proteomes" id="UP000230750"/>
    </source>
</evidence>
<dbReference type="PANTHER" id="PTHR47456:SF1">
    <property type="entry name" value="PHD-TYPE DOMAIN-CONTAINING PROTEIN"/>
    <property type="match status" value="1"/>
</dbReference>
<protein>
    <submittedName>
        <fullName evidence="2">Uncharacterized protein</fullName>
    </submittedName>
</protein>
<dbReference type="OrthoDB" id="8907856at2759"/>
<organism evidence="2 3">
    <name type="scientific">Stichopus japonicus</name>
    <name type="common">Sea cucumber</name>
    <dbReference type="NCBI Taxonomy" id="307972"/>
    <lineage>
        <taxon>Eukaryota</taxon>
        <taxon>Metazoa</taxon>
        <taxon>Echinodermata</taxon>
        <taxon>Eleutherozoa</taxon>
        <taxon>Echinozoa</taxon>
        <taxon>Holothuroidea</taxon>
        <taxon>Aspidochirotacea</taxon>
        <taxon>Aspidochirotida</taxon>
        <taxon>Stichopodidae</taxon>
        <taxon>Apostichopus</taxon>
    </lineage>
</organism>
<feature type="region of interest" description="Disordered" evidence="1">
    <location>
        <begin position="223"/>
        <end position="260"/>
    </location>
</feature>
<dbReference type="PANTHER" id="PTHR47456">
    <property type="entry name" value="PHD-TYPE DOMAIN-CONTAINING PROTEIN"/>
    <property type="match status" value="1"/>
</dbReference>
<proteinExistence type="predicted"/>
<dbReference type="AlphaFoldDB" id="A0A2G8LDY2"/>